<keyword evidence="2" id="KW-1185">Reference proteome</keyword>
<gene>
    <name evidence="1" type="ORF">BOW52_09525</name>
</gene>
<protein>
    <recommendedName>
        <fullName evidence="3">Sulfotransferase family protein</fullName>
    </recommendedName>
</protein>
<dbReference type="PANTHER" id="PTHR36978:SF4">
    <property type="entry name" value="P-LOOP CONTAINING NUCLEOSIDE TRIPHOSPHATE HYDROLASE PROTEIN"/>
    <property type="match status" value="1"/>
</dbReference>
<dbReference type="Proteomes" id="UP000190198">
    <property type="component" value="Unassembled WGS sequence"/>
</dbReference>
<reference evidence="1 2" key="1">
    <citation type="submission" date="2016-11" db="EMBL/GenBank/DDBJ databases">
        <title>Mixed transmission modes and dynamic genome evolution in an obligate animal-bacterial symbiosis.</title>
        <authorList>
            <person name="Russell S.L."/>
            <person name="Corbett-Detig R.B."/>
            <person name="Cavanaugh C.M."/>
        </authorList>
    </citation>
    <scope>NUCLEOTIDE SEQUENCE [LARGE SCALE GENOMIC DNA]</scope>
    <source>
        <strain evidence="1">Sp-SM6</strain>
    </source>
</reference>
<dbReference type="PANTHER" id="PTHR36978">
    <property type="entry name" value="P-LOOP CONTAINING NUCLEOTIDE TRIPHOSPHATE HYDROLASE"/>
    <property type="match status" value="1"/>
</dbReference>
<evidence type="ECO:0000313" key="2">
    <source>
        <dbReference type="Proteomes" id="UP000190198"/>
    </source>
</evidence>
<name>A0A1T2KZ29_9GAMM</name>
<evidence type="ECO:0008006" key="3">
    <source>
        <dbReference type="Google" id="ProtNLM"/>
    </source>
</evidence>
<dbReference type="AlphaFoldDB" id="A0A1T2KZ29"/>
<proteinExistence type="predicted"/>
<dbReference type="Gene3D" id="3.40.50.300">
    <property type="entry name" value="P-loop containing nucleotide triphosphate hydrolases"/>
    <property type="match status" value="1"/>
</dbReference>
<dbReference type="InterPro" id="IPR040632">
    <property type="entry name" value="Sulfotransfer_4"/>
</dbReference>
<comment type="caution">
    <text evidence="1">The sequence shown here is derived from an EMBL/GenBank/DDBJ whole genome shotgun (WGS) entry which is preliminary data.</text>
</comment>
<sequence>MRKKVFCVGFQKTGTTSLSKALKILGYTVTGPNGTNDPEIEKNVRQKAFALVDKFDAFQDNPWPLLYKELDEKFPGNLFVLTLRDEDAWIKSVVRHFGKKDSPLFRWVYGIGNPLENEEIYLNRYKQHNKDVIQYFRNRPEDLLIVDFSKNNGWEELCQFLQCDIPNKPFPHANKAVDRERKNRGYLGFIKKLKRRSGYYFVRNAIKNYISPPKW</sequence>
<dbReference type="EMBL" id="MPRK01000231">
    <property type="protein sequence ID" value="OOZ38044.1"/>
    <property type="molecule type" value="Genomic_DNA"/>
</dbReference>
<evidence type="ECO:0000313" key="1">
    <source>
        <dbReference type="EMBL" id="OOZ38044.1"/>
    </source>
</evidence>
<dbReference type="Pfam" id="PF17784">
    <property type="entry name" value="Sulfotransfer_4"/>
    <property type="match status" value="2"/>
</dbReference>
<dbReference type="SUPFAM" id="SSF52540">
    <property type="entry name" value="P-loop containing nucleoside triphosphate hydrolases"/>
    <property type="match status" value="1"/>
</dbReference>
<organism evidence="1 2">
    <name type="scientific">Solemya elarraichensis gill symbiont</name>
    <dbReference type="NCBI Taxonomy" id="1918949"/>
    <lineage>
        <taxon>Bacteria</taxon>
        <taxon>Pseudomonadati</taxon>
        <taxon>Pseudomonadota</taxon>
        <taxon>Gammaproteobacteria</taxon>
        <taxon>sulfur-oxidizing symbionts</taxon>
    </lineage>
</organism>
<accession>A0A1T2KZ29</accession>
<dbReference type="RefSeq" id="WP_167367314.1">
    <property type="nucleotide sequence ID" value="NZ_MPRK01000231.1"/>
</dbReference>
<dbReference type="InterPro" id="IPR027417">
    <property type="entry name" value="P-loop_NTPase"/>
</dbReference>